<dbReference type="RefSeq" id="WP_262434543.1">
    <property type="nucleotide sequence ID" value="NZ_JACRTF010000001.1"/>
</dbReference>
<organism evidence="1 2">
    <name type="scientific">Jilunia laotingensis</name>
    <dbReference type="NCBI Taxonomy" id="2763675"/>
    <lineage>
        <taxon>Bacteria</taxon>
        <taxon>Pseudomonadati</taxon>
        <taxon>Bacteroidota</taxon>
        <taxon>Bacteroidia</taxon>
        <taxon>Bacteroidales</taxon>
        <taxon>Bacteroidaceae</taxon>
        <taxon>Jilunia</taxon>
    </lineage>
</organism>
<reference evidence="1" key="1">
    <citation type="submission" date="2020-08" db="EMBL/GenBank/DDBJ databases">
        <title>Genome public.</title>
        <authorList>
            <person name="Liu C."/>
            <person name="Sun Q."/>
        </authorList>
    </citation>
    <scope>NUCLEOTIDE SEQUENCE</scope>
    <source>
        <strain evidence="1">N12</strain>
    </source>
</reference>
<name>A0A926F5Q2_9BACT</name>
<accession>A0A926F5Q2</accession>
<evidence type="ECO:0000313" key="2">
    <source>
        <dbReference type="Proteomes" id="UP000651085"/>
    </source>
</evidence>
<evidence type="ECO:0000313" key="1">
    <source>
        <dbReference type="EMBL" id="MBC8593402.1"/>
    </source>
</evidence>
<dbReference type="AlphaFoldDB" id="A0A926F5Q2"/>
<protein>
    <submittedName>
        <fullName evidence="1">Uncharacterized protein</fullName>
    </submittedName>
</protein>
<gene>
    <name evidence="1" type="ORF">H8744_09120</name>
</gene>
<dbReference type="Proteomes" id="UP000651085">
    <property type="component" value="Unassembled WGS sequence"/>
</dbReference>
<proteinExistence type="predicted"/>
<comment type="caution">
    <text evidence="1">The sequence shown here is derived from an EMBL/GenBank/DDBJ whole genome shotgun (WGS) entry which is preliminary data.</text>
</comment>
<sequence length="97" mass="10755">MLSVCTQTTITVLYGISSNNVMQSVNIFLSEEGLSKLCSPLPDINLLGILEAATEKSNHHMMFVTEKFYIHHAKTANKKGVLNEVVRTFLADIKVTD</sequence>
<dbReference type="EMBL" id="JACRTF010000001">
    <property type="protein sequence ID" value="MBC8593402.1"/>
    <property type="molecule type" value="Genomic_DNA"/>
</dbReference>
<keyword evidence="2" id="KW-1185">Reference proteome</keyword>